<evidence type="ECO:0000256" key="1">
    <source>
        <dbReference type="ARBA" id="ARBA00006091"/>
    </source>
</evidence>
<dbReference type="STRING" id="199890.A0A182P3N6"/>
<dbReference type="AlphaFoldDB" id="A0A182P3N6"/>
<evidence type="ECO:0000256" key="3">
    <source>
        <dbReference type="SAM" id="MobiDB-lite"/>
    </source>
</evidence>
<dbReference type="InterPro" id="IPR011856">
    <property type="entry name" value="tRNA_endonuc-like_dom_sf"/>
</dbReference>
<organism evidence="5 6">
    <name type="scientific">Anopheles epiroticus</name>
    <dbReference type="NCBI Taxonomy" id="199890"/>
    <lineage>
        <taxon>Eukaryota</taxon>
        <taxon>Metazoa</taxon>
        <taxon>Ecdysozoa</taxon>
        <taxon>Arthropoda</taxon>
        <taxon>Hexapoda</taxon>
        <taxon>Insecta</taxon>
        <taxon>Pterygota</taxon>
        <taxon>Neoptera</taxon>
        <taxon>Endopterygota</taxon>
        <taxon>Diptera</taxon>
        <taxon>Nematocera</taxon>
        <taxon>Culicoidea</taxon>
        <taxon>Culicidae</taxon>
        <taxon>Anophelinae</taxon>
        <taxon>Anopheles</taxon>
    </lineage>
</organism>
<dbReference type="PANTHER" id="PTHR28582">
    <property type="entry name" value="TRNA-SPLICING ENDONUCLEASE SUBUNIT SEN15"/>
    <property type="match status" value="1"/>
</dbReference>
<name>A0A182P3N6_9DIPT</name>
<dbReference type="GO" id="GO:0006388">
    <property type="term" value="P:tRNA splicing, via endonucleolytic cleavage and ligation"/>
    <property type="evidence" value="ECO:0007669"/>
    <property type="project" value="InterPro"/>
</dbReference>
<accession>A0A182P3N6</accession>
<feature type="compositionally biased region" description="Polar residues" evidence="3">
    <location>
        <begin position="108"/>
        <end position="118"/>
    </location>
</feature>
<keyword evidence="6" id="KW-1185">Reference proteome</keyword>
<evidence type="ECO:0000256" key="2">
    <source>
        <dbReference type="ARBA" id="ARBA00022694"/>
    </source>
</evidence>
<feature type="region of interest" description="Disordered" evidence="3">
    <location>
        <begin position="93"/>
        <end position="118"/>
    </location>
</feature>
<dbReference type="InterPro" id="IPR036167">
    <property type="entry name" value="tRNA_intron_Endo_cat-like_sf"/>
</dbReference>
<proteinExistence type="inferred from homology"/>
<dbReference type="InterPro" id="IPR018593">
    <property type="entry name" value="tRNA-endonuc_su_Sen15"/>
</dbReference>
<dbReference type="SUPFAM" id="SSF53032">
    <property type="entry name" value="tRNA-intron endonuclease catalytic domain-like"/>
    <property type="match status" value="1"/>
</dbReference>
<dbReference type="VEuPathDB" id="VectorBase:AEPI001521"/>
<reference evidence="6" key="1">
    <citation type="submission" date="2013-03" db="EMBL/GenBank/DDBJ databases">
        <title>The Genome Sequence of Anopheles epiroticus epiroticus2.</title>
        <authorList>
            <consortium name="The Broad Institute Genomics Platform"/>
            <person name="Neafsey D.E."/>
            <person name="Howell P."/>
            <person name="Walker B."/>
            <person name="Young S.K."/>
            <person name="Zeng Q."/>
            <person name="Gargeya S."/>
            <person name="Fitzgerald M."/>
            <person name="Haas B."/>
            <person name="Abouelleil A."/>
            <person name="Allen A.W."/>
            <person name="Alvarado L."/>
            <person name="Arachchi H.M."/>
            <person name="Berlin A.M."/>
            <person name="Chapman S.B."/>
            <person name="Gainer-Dewar J."/>
            <person name="Goldberg J."/>
            <person name="Griggs A."/>
            <person name="Gujja S."/>
            <person name="Hansen M."/>
            <person name="Howarth C."/>
            <person name="Imamovic A."/>
            <person name="Ireland A."/>
            <person name="Larimer J."/>
            <person name="McCowan C."/>
            <person name="Murphy C."/>
            <person name="Pearson M."/>
            <person name="Poon T.W."/>
            <person name="Priest M."/>
            <person name="Roberts A."/>
            <person name="Saif S."/>
            <person name="Shea T."/>
            <person name="Sisk P."/>
            <person name="Sykes S."/>
            <person name="Wortman J."/>
            <person name="Nusbaum C."/>
            <person name="Birren B."/>
        </authorList>
    </citation>
    <scope>NUCLEOTIDE SEQUENCE [LARGE SCALE GENOMIC DNA]</scope>
    <source>
        <strain evidence="6">Epiroticus2</strain>
    </source>
</reference>
<keyword evidence="2" id="KW-0819">tRNA processing</keyword>
<dbReference type="Proteomes" id="UP000075885">
    <property type="component" value="Unassembled WGS sequence"/>
</dbReference>
<dbReference type="GO" id="GO:0003676">
    <property type="term" value="F:nucleic acid binding"/>
    <property type="evidence" value="ECO:0007669"/>
    <property type="project" value="InterPro"/>
</dbReference>
<evidence type="ECO:0000313" key="5">
    <source>
        <dbReference type="EnsemblMetazoa" id="AEPI001521-PA"/>
    </source>
</evidence>
<dbReference type="Gene3D" id="3.40.1350.10">
    <property type="match status" value="1"/>
</dbReference>
<evidence type="ECO:0000259" key="4">
    <source>
        <dbReference type="Pfam" id="PF09631"/>
    </source>
</evidence>
<dbReference type="PANTHER" id="PTHR28582:SF1">
    <property type="entry name" value="TRNA-SPLICING ENDONUCLEASE SUBUNIT SEN15"/>
    <property type="match status" value="1"/>
</dbReference>
<evidence type="ECO:0000313" key="6">
    <source>
        <dbReference type="Proteomes" id="UP000075885"/>
    </source>
</evidence>
<feature type="domain" description="tRNA-splicing endonuclease subunit Sen15" evidence="4">
    <location>
        <begin position="2"/>
        <end position="92"/>
    </location>
</feature>
<protein>
    <recommendedName>
        <fullName evidence="4">tRNA-splicing endonuclease subunit Sen15 domain-containing protein</fullName>
    </recommendedName>
</protein>
<reference evidence="5" key="2">
    <citation type="submission" date="2020-05" db="UniProtKB">
        <authorList>
            <consortium name="EnsemblMetazoa"/>
        </authorList>
    </citation>
    <scope>IDENTIFICATION</scope>
    <source>
        <strain evidence="5">Epiroticus2</strain>
    </source>
</reference>
<dbReference type="GO" id="GO:0005634">
    <property type="term" value="C:nucleus"/>
    <property type="evidence" value="ECO:0007669"/>
    <property type="project" value="UniProtKB-ARBA"/>
</dbReference>
<dbReference type="EnsemblMetazoa" id="AEPI001521-RA">
    <property type="protein sequence ID" value="AEPI001521-PA"/>
    <property type="gene ID" value="AEPI001521"/>
</dbReference>
<comment type="similarity">
    <text evidence="1">Belongs to the SEN15 family.</text>
</comment>
<dbReference type="Pfam" id="PF09631">
    <property type="entry name" value="Sen15"/>
    <property type="match status" value="1"/>
</dbReference>
<sequence>MHLKEEKLMHDVRYAYQKQLQLFYITAKKDPESPVDLFVPWLTTNALDVGQLKRCRENITLPDGGKPGSMVLAICDPSSTVLLYRMTPGLKDIGQKLPSKGKLLRQKPQGTSRGQAQQ</sequence>